<evidence type="ECO:0000313" key="3">
    <source>
        <dbReference type="Proteomes" id="UP000228809"/>
    </source>
</evidence>
<protein>
    <recommendedName>
        <fullName evidence="4">DUF4878 domain-containing protein</fullName>
    </recommendedName>
</protein>
<dbReference type="EMBL" id="PFBJ01000018">
    <property type="protein sequence ID" value="PIT90929.1"/>
    <property type="molecule type" value="Genomic_DNA"/>
</dbReference>
<evidence type="ECO:0008006" key="4">
    <source>
        <dbReference type="Google" id="ProtNLM"/>
    </source>
</evidence>
<reference evidence="3" key="1">
    <citation type="submission" date="2017-09" db="EMBL/GenBank/DDBJ databases">
        <title>Depth-based differentiation of microbial function through sediment-hosted aquifers and enrichment of novel symbionts in the deep terrestrial subsurface.</title>
        <authorList>
            <person name="Probst A.J."/>
            <person name="Ladd B."/>
            <person name="Jarett J.K."/>
            <person name="Geller-Mcgrath D.E."/>
            <person name="Sieber C.M.K."/>
            <person name="Emerson J.B."/>
            <person name="Anantharaman K."/>
            <person name="Thomas B.C."/>
            <person name="Malmstrom R."/>
            <person name="Stieglmeier M."/>
            <person name="Klingl A."/>
            <person name="Woyke T."/>
            <person name="Ryan C.M."/>
            <person name="Banfield J.F."/>
        </authorList>
    </citation>
    <scope>NUCLEOTIDE SEQUENCE [LARGE SCALE GENOMIC DNA]</scope>
</reference>
<evidence type="ECO:0000256" key="1">
    <source>
        <dbReference type="SAM" id="Phobius"/>
    </source>
</evidence>
<dbReference type="AlphaFoldDB" id="A0A2M6WDQ4"/>
<name>A0A2M6WDQ4_9BACT</name>
<comment type="caution">
    <text evidence="2">The sequence shown here is derived from an EMBL/GenBank/DDBJ whole genome shotgun (WGS) entry which is preliminary data.</text>
</comment>
<accession>A0A2M6WDQ4</accession>
<keyword evidence="1" id="KW-1133">Transmembrane helix</keyword>
<keyword evidence="1" id="KW-0812">Transmembrane</keyword>
<dbReference type="Proteomes" id="UP000228809">
    <property type="component" value="Unassembled WGS sequence"/>
</dbReference>
<proteinExistence type="predicted"/>
<keyword evidence="1" id="KW-0472">Membrane</keyword>
<gene>
    <name evidence="2" type="ORF">COU17_03155</name>
</gene>
<sequence>MFSIRFWVALSVILTISGGAYYWYQNREEPFVPYEDFGEWLSEEPRSEADIENYVENLQEAYTNDTYGGDTPQETLRLLHDALAEGDIELASKYFLVEKQEKIYTSLQTAQKNNVISLIVEAIEMGGEGSYFTETSYEFKTKDLKGEGAGFLFTFIKNPYSEVWKIEDL</sequence>
<evidence type="ECO:0000313" key="2">
    <source>
        <dbReference type="EMBL" id="PIT90929.1"/>
    </source>
</evidence>
<organism evidence="2 3">
    <name type="scientific">Candidatus Kaiserbacteria bacterium CG10_big_fil_rev_8_21_14_0_10_49_17</name>
    <dbReference type="NCBI Taxonomy" id="1974609"/>
    <lineage>
        <taxon>Bacteria</taxon>
        <taxon>Candidatus Kaiseribacteriota</taxon>
    </lineage>
</organism>
<feature type="transmembrane region" description="Helical" evidence="1">
    <location>
        <begin position="6"/>
        <end position="24"/>
    </location>
</feature>